<dbReference type="InterPro" id="IPR011055">
    <property type="entry name" value="Dup_hybrid_motif"/>
</dbReference>
<feature type="compositionally biased region" description="Basic residues" evidence="1">
    <location>
        <begin position="8"/>
        <end position="24"/>
    </location>
</feature>
<dbReference type="InterPro" id="IPR050570">
    <property type="entry name" value="Cell_wall_metabolism_enzyme"/>
</dbReference>
<evidence type="ECO:0000313" key="4">
    <source>
        <dbReference type="Proteomes" id="UP000192790"/>
    </source>
</evidence>
<organism evidence="3 4">
    <name type="scientific">Papillibacter cinnamivorans DSM 12816</name>
    <dbReference type="NCBI Taxonomy" id="1122930"/>
    <lineage>
        <taxon>Bacteria</taxon>
        <taxon>Bacillati</taxon>
        <taxon>Bacillota</taxon>
        <taxon>Clostridia</taxon>
        <taxon>Eubacteriales</taxon>
        <taxon>Oscillospiraceae</taxon>
        <taxon>Papillibacter</taxon>
    </lineage>
</organism>
<dbReference type="Pfam" id="PF01551">
    <property type="entry name" value="Peptidase_M23"/>
    <property type="match status" value="1"/>
</dbReference>
<dbReference type="CDD" id="cd12797">
    <property type="entry name" value="M23_peptidase"/>
    <property type="match status" value="1"/>
</dbReference>
<feature type="region of interest" description="Disordered" evidence="1">
    <location>
        <begin position="1"/>
        <end position="28"/>
    </location>
</feature>
<dbReference type="Gene3D" id="2.70.70.10">
    <property type="entry name" value="Glucose Permease (Domain IIA)"/>
    <property type="match status" value="1"/>
</dbReference>
<accession>A0A1W1YV34</accession>
<dbReference type="PANTHER" id="PTHR21666:SF270">
    <property type="entry name" value="MUREIN HYDROLASE ACTIVATOR ENVC"/>
    <property type="match status" value="1"/>
</dbReference>
<name>A0A1W1YV34_9FIRM</name>
<dbReference type="OrthoDB" id="5623881at2"/>
<protein>
    <submittedName>
        <fullName evidence="3">Peptidase family M23</fullName>
    </submittedName>
</protein>
<sequence length="337" mass="35337">MQTGYRARTARPRSAARMKTKRSGKTAALGKKEKRRMIQLIICAGIFLVMVAAKIVYPAGIDRVRGDIMGVITQDVDYKAAFSSIGRAIGEGGGVTDVLSRVYVAVVHPGRTVAVSGVTEGFLSEQDYLSTSAGDGSAILNRRVNRVFDASAASSPEAAQQPEAEPIQASSESETAEITHLSAVIEVEPAYSGPALPDGVSLKHELLGITFTSPLKGEISSPFGYREHPVDGGEKFHYGIDLAADTGAAVGAFADGKVIAVGDSSSLGKYLEIEHAGGVTTLYAHCSKICVSAGQSVAMGSKVAEVGNTGISTGPHLHFEVHLNGIYLNPAWYLTTV</sequence>
<dbReference type="GO" id="GO:0004222">
    <property type="term" value="F:metalloendopeptidase activity"/>
    <property type="evidence" value="ECO:0007669"/>
    <property type="project" value="TreeGrafter"/>
</dbReference>
<feature type="domain" description="M23ase beta-sheet core" evidence="2">
    <location>
        <begin position="235"/>
        <end position="330"/>
    </location>
</feature>
<evidence type="ECO:0000259" key="2">
    <source>
        <dbReference type="Pfam" id="PF01551"/>
    </source>
</evidence>
<dbReference type="Proteomes" id="UP000192790">
    <property type="component" value="Unassembled WGS sequence"/>
</dbReference>
<dbReference type="InterPro" id="IPR016047">
    <property type="entry name" value="M23ase_b-sheet_dom"/>
</dbReference>
<proteinExistence type="predicted"/>
<feature type="compositionally biased region" description="Low complexity" evidence="1">
    <location>
        <begin position="151"/>
        <end position="169"/>
    </location>
</feature>
<dbReference type="STRING" id="1122930.SAMN02745168_0651"/>
<dbReference type="AlphaFoldDB" id="A0A1W1YV34"/>
<keyword evidence="4" id="KW-1185">Reference proteome</keyword>
<dbReference type="SUPFAM" id="SSF51261">
    <property type="entry name" value="Duplicated hybrid motif"/>
    <property type="match status" value="1"/>
</dbReference>
<gene>
    <name evidence="3" type="ORF">SAMN02745168_0651</name>
</gene>
<evidence type="ECO:0000313" key="3">
    <source>
        <dbReference type="EMBL" id="SMC39588.1"/>
    </source>
</evidence>
<reference evidence="3 4" key="1">
    <citation type="submission" date="2017-04" db="EMBL/GenBank/DDBJ databases">
        <authorList>
            <person name="Afonso C.L."/>
            <person name="Miller P.J."/>
            <person name="Scott M.A."/>
            <person name="Spackman E."/>
            <person name="Goraichik I."/>
            <person name="Dimitrov K.M."/>
            <person name="Suarez D.L."/>
            <person name="Swayne D.E."/>
        </authorList>
    </citation>
    <scope>NUCLEOTIDE SEQUENCE [LARGE SCALE GENOMIC DNA]</scope>
    <source>
        <strain evidence="3 4">DSM 12816</strain>
    </source>
</reference>
<evidence type="ECO:0000256" key="1">
    <source>
        <dbReference type="SAM" id="MobiDB-lite"/>
    </source>
</evidence>
<dbReference type="PANTHER" id="PTHR21666">
    <property type="entry name" value="PEPTIDASE-RELATED"/>
    <property type="match status" value="1"/>
</dbReference>
<dbReference type="EMBL" id="FWXW01000001">
    <property type="protein sequence ID" value="SMC39588.1"/>
    <property type="molecule type" value="Genomic_DNA"/>
</dbReference>
<feature type="region of interest" description="Disordered" evidence="1">
    <location>
        <begin position="151"/>
        <end position="173"/>
    </location>
</feature>
<dbReference type="RefSeq" id="WP_084233272.1">
    <property type="nucleotide sequence ID" value="NZ_FWXW01000001.1"/>
</dbReference>